<dbReference type="Proteomes" id="UP001147752">
    <property type="component" value="Unassembled WGS sequence"/>
</dbReference>
<reference evidence="1" key="2">
    <citation type="journal article" date="2023" name="IMA Fungus">
        <title>Comparative genomic study of the Penicillium genus elucidates a diverse pangenome and 15 lateral gene transfer events.</title>
        <authorList>
            <person name="Petersen C."/>
            <person name="Sorensen T."/>
            <person name="Nielsen M.R."/>
            <person name="Sondergaard T.E."/>
            <person name="Sorensen J.L."/>
            <person name="Fitzpatrick D.A."/>
            <person name="Frisvad J.C."/>
            <person name="Nielsen K.L."/>
        </authorList>
    </citation>
    <scope>NUCLEOTIDE SEQUENCE</scope>
    <source>
        <strain evidence="1">IBT 3081</strain>
    </source>
</reference>
<accession>A0A9W9USK4</accession>
<comment type="caution">
    <text evidence="1">The sequence shown here is derived from an EMBL/GenBank/DDBJ whole genome shotgun (WGS) entry which is preliminary data.</text>
</comment>
<dbReference type="RefSeq" id="XP_056574090.1">
    <property type="nucleotide sequence ID" value="XM_056728275.1"/>
</dbReference>
<keyword evidence="2" id="KW-1185">Reference proteome</keyword>
<dbReference type="OrthoDB" id="4286962at2759"/>
<dbReference type="AlphaFoldDB" id="A0A9W9USK4"/>
<reference evidence="1" key="1">
    <citation type="submission" date="2022-12" db="EMBL/GenBank/DDBJ databases">
        <authorList>
            <person name="Petersen C."/>
        </authorList>
    </citation>
    <scope>NUCLEOTIDE SEQUENCE</scope>
    <source>
        <strain evidence="1">IBT 3081</strain>
    </source>
</reference>
<proteinExistence type="predicted"/>
<protein>
    <submittedName>
        <fullName evidence="1">PPPDE peptidase domain-containing protein</fullName>
    </submittedName>
</protein>
<organism evidence="1 2">
    <name type="scientific">Penicillium concentricum</name>
    <dbReference type="NCBI Taxonomy" id="293559"/>
    <lineage>
        <taxon>Eukaryota</taxon>
        <taxon>Fungi</taxon>
        <taxon>Dikarya</taxon>
        <taxon>Ascomycota</taxon>
        <taxon>Pezizomycotina</taxon>
        <taxon>Eurotiomycetes</taxon>
        <taxon>Eurotiomycetidae</taxon>
        <taxon>Eurotiales</taxon>
        <taxon>Aspergillaceae</taxon>
        <taxon>Penicillium</taxon>
    </lineage>
</organism>
<evidence type="ECO:0000313" key="2">
    <source>
        <dbReference type="Proteomes" id="UP001147752"/>
    </source>
</evidence>
<gene>
    <name evidence="1" type="ORF">N7517_010552</name>
</gene>
<dbReference type="GeneID" id="81467458"/>
<dbReference type="EMBL" id="JAPZBT010000006">
    <property type="protein sequence ID" value="KAJ5355943.1"/>
    <property type="molecule type" value="Genomic_DNA"/>
</dbReference>
<sequence>MGNTSSSSAGASSSAQHISQNAYRSAENSLGYPGRGEVDVRAPYMFKCEISSSGNALKNKNQLMQLKKSERLRKRYYVVAFYQIAEGRVDRMPPYNTYQRQAWTVGIAFNRFNFTRRAPRRLREKLAHWGIYIRPQVYDSTYEPALNRVFGMNWEEKIGSLLILEDVWGTPGQDMSGDWKKLVKATEFEKVTNPKYQETTMYFSLEEFVLEPVTNTKSLLVVQWLLRQFIARTLGRNGPQYTWDDLNIIHPGAAYSLTSANCQDFVKFAMDVLKDHPSYNFTDFKRLCQPFALSSLESKVLRVLEREQAYVEQIKGDMSHIVVGFDQSGIHDVGRFGQVA</sequence>
<evidence type="ECO:0000313" key="1">
    <source>
        <dbReference type="EMBL" id="KAJ5355943.1"/>
    </source>
</evidence>
<name>A0A9W9USK4_9EURO</name>